<evidence type="ECO:0000256" key="7">
    <source>
        <dbReference type="RuleBase" id="RU363032"/>
    </source>
</evidence>
<feature type="transmembrane region" description="Helical" evidence="7">
    <location>
        <begin position="127"/>
        <end position="146"/>
    </location>
</feature>
<name>A0A327L8X0_9BRAD</name>
<dbReference type="Pfam" id="PF00528">
    <property type="entry name" value="BPD_transp_1"/>
    <property type="match status" value="1"/>
</dbReference>
<dbReference type="SUPFAM" id="SSF161098">
    <property type="entry name" value="MetI-like"/>
    <property type="match status" value="1"/>
</dbReference>
<dbReference type="GO" id="GO:0055085">
    <property type="term" value="P:transmembrane transport"/>
    <property type="evidence" value="ECO:0007669"/>
    <property type="project" value="InterPro"/>
</dbReference>
<evidence type="ECO:0000313" key="9">
    <source>
        <dbReference type="EMBL" id="RAI44138.1"/>
    </source>
</evidence>
<feature type="domain" description="ABC transmembrane type-1" evidence="8">
    <location>
        <begin position="61"/>
        <end position="241"/>
    </location>
</feature>
<keyword evidence="6 7" id="KW-0472">Membrane</keyword>
<reference evidence="9 10" key="1">
    <citation type="submission" date="2017-07" db="EMBL/GenBank/DDBJ databases">
        <title>Draft Genome Sequences of Select Purple Nonsulfur Bacteria.</title>
        <authorList>
            <person name="Lasarre B."/>
            <person name="Mckinlay J.B."/>
        </authorList>
    </citation>
    <scope>NUCLEOTIDE SEQUENCE [LARGE SCALE GENOMIC DNA]</scope>
    <source>
        <strain evidence="9 10">DSM 5909</strain>
    </source>
</reference>
<keyword evidence="10" id="KW-1185">Reference proteome</keyword>
<evidence type="ECO:0000256" key="3">
    <source>
        <dbReference type="ARBA" id="ARBA00022475"/>
    </source>
</evidence>
<comment type="subcellular location">
    <subcellularLocation>
        <location evidence="1 7">Cell membrane</location>
        <topology evidence="1 7">Multi-pass membrane protein</topology>
    </subcellularLocation>
</comment>
<gene>
    <name evidence="9" type="ORF">CH341_10630</name>
</gene>
<dbReference type="AlphaFoldDB" id="A0A327L8X0"/>
<keyword evidence="3" id="KW-1003">Cell membrane</keyword>
<protein>
    <recommendedName>
        <fullName evidence="8">ABC transmembrane type-1 domain-containing protein</fullName>
    </recommendedName>
</protein>
<dbReference type="PANTHER" id="PTHR30151:SF0">
    <property type="entry name" value="ABC TRANSPORTER PERMEASE PROTEIN MJ0413-RELATED"/>
    <property type="match status" value="1"/>
</dbReference>
<comment type="similarity">
    <text evidence="7">Belongs to the binding-protein-dependent transport system permease family.</text>
</comment>
<dbReference type="EMBL" id="NPEX01000056">
    <property type="protein sequence ID" value="RAI44138.1"/>
    <property type="molecule type" value="Genomic_DNA"/>
</dbReference>
<proteinExistence type="inferred from homology"/>
<dbReference type="PANTHER" id="PTHR30151">
    <property type="entry name" value="ALKANE SULFONATE ABC TRANSPORTER-RELATED, MEMBRANE SUBUNIT"/>
    <property type="match status" value="1"/>
</dbReference>
<dbReference type="RefSeq" id="WP_146604435.1">
    <property type="nucleotide sequence ID" value="NZ_NPEX01000056.1"/>
</dbReference>
<dbReference type="GO" id="GO:0005886">
    <property type="term" value="C:plasma membrane"/>
    <property type="evidence" value="ECO:0007669"/>
    <property type="project" value="UniProtKB-SubCell"/>
</dbReference>
<evidence type="ECO:0000256" key="5">
    <source>
        <dbReference type="ARBA" id="ARBA00022989"/>
    </source>
</evidence>
<evidence type="ECO:0000256" key="4">
    <source>
        <dbReference type="ARBA" id="ARBA00022692"/>
    </source>
</evidence>
<evidence type="ECO:0000259" key="8">
    <source>
        <dbReference type="PROSITE" id="PS50928"/>
    </source>
</evidence>
<evidence type="ECO:0000256" key="2">
    <source>
        <dbReference type="ARBA" id="ARBA00022448"/>
    </source>
</evidence>
<dbReference type="InterPro" id="IPR000515">
    <property type="entry name" value="MetI-like"/>
</dbReference>
<keyword evidence="2 7" id="KW-0813">Transport</keyword>
<sequence length="254" mass="26526">MGPRSRWRIRMAQGASLAAVVAVWAAVVNARLFPGDIVPSPAAVAGRIVGLALSADFYGHLRVTAAEIAGGLALAAVAGILLGVAIGARPLLRRAYEPWLHYLAPTPKIVFFPVMLMLFGVGAASKVSLATLGAFFPIVLGTISGVREMDPVLVQVGRGFALSPYRMLTMVYVPAIRAALVNAVRLGFGVAVVVVLLAETKLSSAGIGYLIIDAYRHFDMPLLAALVLVLFGLAILANAGLARLARHGAPAVSR</sequence>
<keyword evidence="4 7" id="KW-0812">Transmembrane</keyword>
<evidence type="ECO:0000313" key="10">
    <source>
        <dbReference type="Proteomes" id="UP000249130"/>
    </source>
</evidence>
<dbReference type="Proteomes" id="UP000249130">
    <property type="component" value="Unassembled WGS sequence"/>
</dbReference>
<feature type="transmembrane region" description="Helical" evidence="7">
    <location>
        <begin position="167"/>
        <end position="198"/>
    </location>
</feature>
<dbReference type="InterPro" id="IPR035906">
    <property type="entry name" value="MetI-like_sf"/>
</dbReference>
<feature type="transmembrane region" description="Helical" evidence="7">
    <location>
        <begin position="100"/>
        <end position="121"/>
    </location>
</feature>
<dbReference type="OrthoDB" id="9792509at2"/>
<dbReference type="PROSITE" id="PS50928">
    <property type="entry name" value="ABC_TM1"/>
    <property type="match status" value="1"/>
</dbReference>
<feature type="transmembrane region" description="Helical" evidence="7">
    <location>
        <begin position="68"/>
        <end position="88"/>
    </location>
</feature>
<accession>A0A327L8X0</accession>
<evidence type="ECO:0000256" key="1">
    <source>
        <dbReference type="ARBA" id="ARBA00004651"/>
    </source>
</evidence>
<comment type="caution">
    <text evidence="9">The sequence shown here is derived from an EMBL/GenBank/DDBJ whole genome shotgun (WGS) entry which is preliminary data.</text>
</comment>
<evidence type="ECO:0000256" key="6">
    <source>
        <dbReference type="ARBA" id="ARBA00023136"/>
    </source>
</evidence>
<dbReference type="Gene3D" id="1.10.3720.10">
    <property type="entry name" value="MetI-like"/>
    <property type="match status" value="1"/>
</dbReference>
<feature type="transmembrane region" description="Helical" evidence="7">
    <location>
        <begin position="218"/>
        <end position="237"/>
    </location>
</feature>
<keyword evidence="5 7" id="KW-1133">Transmembrane helix</keyword>
<organism evidence="9 10">
    <name type="scientific">Rhodoplanes roseus</name>
    <dbReference type="NCBI Taxonomy" id="29409"/>
    <lineage>
        <taxon>Bacteria</taxon>
        <taxon>Pseudomonadati</taxon>
        <taxon>Pseudomonadota</taxon>
        <taxon>Alphaproteobacteria</taxon>
        <taxon>Hyphomicrobiales</taxon>
        <taxon>Nitrobacteraceae</taxon>
        <taxon>Rhodoplanes</taxon>
    </lineage>
</organism>